<keyword evidence="8 14" id="KW-1133">Transmembrane helix</keyword>
<feature type="domain" description="Cadherin" evidence="15">
    <location>
        <begin position="768"/>
        <end position="874"/>
    </location>
</feature>
<feature type="compositionally biased region" description="Low complexity" evidence="13">
    <location>
        <begin position="1619"/>
        <end position="1630"/>
    </location>
</feature>
<comment type="subcellular location">
    <subcellularLocation>
        <location evidence="1">Cell membrane</location>
        <topology evidence="1">Single-pass type I membrane protein</topology>
    </subcellularLocation>
</comment>
<dbReference type="InterPro" id="IPR041149">
    <property type="entry name" value="EC_dom"/>
</dbReference>
<dbReference type="FunFam" id="2.60.40.60:FF:000048">
    <property type="entry name" value="protocadherin-15 isoform X1"/>
    <property type="match status" value="1"/>
</dbReference>
<keyword evidence="4" id="KW-0732">Signal</keyword>
<dbReference type="GO" id="GO:0001750">
    <property type="term" value="C:photoreceptor outer segment"/>
    <property type="evidence" value="ECO:0007669"/>
    <property type="project" value="UniProtKB-ARBA"/>
</dbReference>
<dbReference type="PANTHER" id="PTHR24027:SF442">
    <property type="entry name" value="PROTOCADHERIN-15 ISOFORM X1"/>
    <property type="match status" value="1"/>
</dbReference>
<evidence type="ECO:0000256" key="6">
    <source>
        <dbReference type="ARBA" id="ARBA00022837"/>
    </source>
</evidence>
<dbReference type="FunFam" id="2.60.40.60:FF:000047">
    <property type="entry name" value="protocadherin-15 isoform X1"/>
    <property type="match status" value="1"/>
</dbReference>
<keyword evidence="3 14" id="KW-0812">Transmembrane</keyword>
<dbReference type="InterPro" id="IPR039808">
    <property type="entry name" value="Cadherin"/>
</dbReference>
<dbReference type="InterPro" id="IPR056989">
    <property type="entry name" value="PCDH15_12th_dom"/>
</dbReference>
<feature type="compositionally biased region" description="Low complexity" evidence="13">
    <location>
        <begin position="1640"/>
        <end position="1649"/>
    </location>
</feature>
<feature type="domain" description="Cadherin" evidence="15">
    <location>
        <begin position="344"/>
        <end position="457"/>
    </location>
</feature>
<dbReference type="GO" id="GO:0050953">
    <property type="term" value="P:sensory perception of light stimulus"/>
    <property type="evidence" value="ECO:0007669"/>
    <property type="project" value="UniProtKB-ARBA"/>
</dbReference>
<feature type="region of interest" description="Disordered" evidence="13">
    <location>
        <begin position="1538"/>
        <end position="1566"/>
    </location>
</feature>
<dbReference type="GO" id="GO:0008013">
    <property type="term" value="F:beta-catenin binding"/>
    <property type="evidence" value="ECO:0007669"/>
    <property type="project" value="TreeGrafter"/>
</dbReference>
<dbReference type="InterPro" id="IPR015919">
    <property type="entry name" value="Cadherin-like_sf"/>
</dbReference>
<dbReference type="FunFam" id="2.60.40.60:FF:000056">
    <property type="entry name" value="protocadherin-15 isoform X1"/>
    <property type="match status" value="1"/>
</dbReference>
<dbReference type="FunFam" id="2.60.40.60:FF:000054">
    <property type="entry name" value="protocadherin-15 isoform X1"/>
    <property type="match status" value="1"/>
</dbReference>
<evidence type="ECO:0000259" key="15">
    <source>
        <dbReference type="PROSITE" id="PS50268"/>
    </source>
</evidence>
<feature type="compositionally biased region" description="Basic and acidic residues" evidence="13">
    <location>
        <begin position="1583"/>
        <end position="1592"/>
    </location>
</feature>
<evidence type="ECO:0000256" key="5">
    <source>
        <dbReference type="ARBA" id="ARBA00022737"/>
    </source>
</evidence>
<feature type="domain" description="Cadherin" evidence="15">
    <location>
        <begin position="565"/>
        <end position="665"/>
    </location>
</feature>
<dbReference type="FunFam" id="2.60.40.60:FF:000057">
    <property type="entry name" value="protocadherin-15 isoform X1"/>
    <property type="match status" value="1"/>
</dbReference>
<evidence type="ECO:0000256" key="7">
    <source>
        <dbReference type="ARBA" id="ARBA00022889"/>
    </source>
</evidence>
<dbReference type="SMART" id="SM00112">
    <property type="entry name" value="CA"/>
    <property type="match status" value="11"/>
</dbReference>
<dbReference type="OrthoDB" id="10029135at2759"/>
<feature type="transmembrane region" description="Helical" evidence="14">
    <location>
        <begin position="1324"/>
        <end position="1346"/>
    </location>
</feature>
<keyword evidence="6 12" id="KW-0106">Calcium</keyword>
<dbReference type="GO" id="GO:0045296">
    <property type="term" value="F:cadherin binding"/>
    <property type="evidence" value="ECO:0007669"/>
    <property type="project" value="TreeGrafter"/>
</dbReference>
<dbReference type="Gene3D" id="2.60.40.3430">
    <property type="match status" value="1"/>
</dbReference>
<protein>
    <recommendedName>
        <fullName evidence="11">Protocadherin-15</fullName>
    </recommendedName>
</protein>
<evidence type="ECO:0000256" key="12">
    <source>
        <dbReference type="PROSITE-ProRule" id="PRU00043"/>
    </source>
</evidence>
<feature type="domain" description="Cadherin" evidence="15">
    <location>
        <begin position="226"/>
        <end position="343"/>
    </location>
</feature>
<gene>
    <name evidence="16" type="primary">Pcdh15</name>
    <name evidence="16" type="ORF">CLIRUF_R04308</name>
</gene>
<dbReference type="Gene3D" id="2.60.40.60">
    <property type="entry name" value="Cadherins"/>
    <property type="match status" value="10"/>
</dbReference>
<evidence type="ECO:0000256" key="13">
    <source>
        <dbReference type="SAM" id="MobiDB-lite"/>
    </source>
</evidence>
<dbReference type="GO" id="GO:0048839">
    <property type="term" value="P:inner ear development"/>
    <property type="evidence" value="ECO:0007669"/>
    <property type="project" value="InterPro"/>
</dbReference>
<dbReference type="Pfam" id="PF00028">
    <property type="entry name" value="Cadherin"/>
    <property type="match status" value="8"/>
</dbReference>
<evidence type="ECO:0000256" key="2">
    <source>
        <dbReference type="ARBA" id="ARBA00022475"/>
    </source>
</evidence>
<evidence type="ECO:0000313" key="16">
    <source>
        <dbReference type="EMBL" id="NWW70855.1"/>
    </source>
</evidence>
<keyword evidence="10" id="KW-1015">Disulfide bond</keyword>
<dbReference type="FunFam" id="2.60.40.60:FF:000050">
    <property type="entry name" value="protocadherin-15 isoform X1"/>
    <property type="match status" value="1"/>
</dbReference>
<dbReference type="CDD" id="cd11304">
    <property type="entry name" value="Cadherin_repeat"/>
    <property type="match status" value="10"/>
</dbReference>
<evidence type="ECO:0000256" key="4">
    <source>
        <dbReference type="ARBA" id="ARBA00022729"/>
    </source>
</evidence>
<organism evidence="16 17">
    <name type="scientific">Climacteris rufus</name>
    <name type="common">rufous treecreeper</name>
    <dbReference type="NCBI Taxonomy" id="47695"/>
    <lineage>
        <taxon>Eukaryota</taxon>
        <taxon>Metazoa</taxon>
        <taxon>Chordata</taxon>
        <taxon>Craniata</taxon>
        <taxon>Vertebrata</taxon>
        <taxon>Euteleostomi</taxon>
        <taxon>Archelosauria</taxon>
        <taxon>Archosauria</taxon>
        <taxon>Dinosauria</taxon>
        <taxon>Saurischia</taxon>
        <taxon>Theropoda</taxon>
        <taxon>Coelurosauria</taxon>
        <taxon>Aves</taxon>
        <taxon>Neognathae</taxon>
        <taxon>Neoaves</taxon>
        <taxon>Telluraves</taxon>
        <taxon>Australaves</taxon>
        <taxon>Passeriformes</taxon>
        <taxon>Climacteridae</taxon>
        <taxon>Climacteris</taxon>
    </lineage>
</organism>
<dbReference type="FunFam" id="2.60.40.60:FF:000063">
    <property type="entry name" value="protocadherin-15 isoform X1"/>
    <property type="match status" value="1"/>
</dbReference>
<dbReference type="GO" id="GO:0016342">
    <property type="term" value="C:catenin complex"/>
    <property type="evidence" value="ECO:0007669"/>
    <property type="project" value="TreeGrafter"/>
</dbReference>
<dbReference type="Pfam" id="PF18432">
    <property type="entry name" value="ECD"/>
    <property type="match status" value="1"/>
</dbReference>
<feature type="non-terminal residue" evidence="16">
    <location>
        <position position="1"/>
    </location>
</feature>
<dbReference type="InterPro" id="IPR020894">
    <property type="entry name" value="Cadherin_CS"/>
</dbReference>
<feature type="domain" description="Cadherin" evidence="15">
    <location>
        <begin position="458"/>
        <end position="564"/>
    </location>
</feature>
<dbReference type="Pfam" id="PF23206">
    <property type="entry name" value="PCDH15_12th"/>
    <property type="match status" value="1"/>
</dbReference>
<dbReference type="InterPro" id="IPR030718">
    <property type="entry name" value="EC_dom_sf"/>
</dbReference>
<feature type="compositionally biased region" description="Pro residues" evidence="13">
    <location>
        <begin position="1660"/>
        <end position="1669"/>
    </location>
</feature>
<feature type="compositionally biased region" description="Polar residues" evidence="13">
    <location>
        <begin position="1547"/>
        <end position="1558"/>
    </location>
</feature>
<keyword evidence="7" id="KW-0130">Cell adhesion</keyword>
<keyword evidence="17" id="KW-1185">Reference proteome</keyword>
<feature type="compositionally biased region" description="Pro residues" evidence="13">
    <location>
        <begin position="1694"/>
        <end position="1731"/>
    </location>
</feature>
<sequence length="1858" mass="204289">GTILVDNMLIKGTAGGPDPTIELSLKDNVDYWVILDPIKQTLYLNSTGRVLDRDPPVSIQSIVVQVQCVNKKVGTVINHEVRIVVRDRNDNSPQFQQQHYHVAVNELTPVGTTIFTGFSGNNGATDIDDGPNGQIEYVIQYNPNDKTSNRTFDIPLTLSGAVVLRERLNYEEKTRYFVIVQANDRAQNLNERRTSTTTLTVDVLDGDDLGPMFLPCVLVNNTRDCRPLTYQASVPELTDPARVNPISVTPPIQAIDQDRNIQPPSERPGILYSILVGTPEDYPQYFHMNLTTAELTLLKPINRDLHQKFDLVIKAEQDNGHPLPAFANLHIEVLDENNQKPYFTRSTYEGFILESSPVGTTISDTRNLTSPLQVVVLDNDVEETKDPQLHLFLNDYTTFFTVTQSGITRYLTLLQPVDREVQQLYTFSMTASDGVQESVPVTVNIVVLDANDNTPTFSNISYNVKIYTDMRPGEGVIKLTAVDADEGANGQIVYEILAGHQGDFTINARTGLITIAPGVVLEVGRSYALTVRASDSAPPAQRRSSITTVYIEVLPPNNQSPPRFPQLMYSLEVSEAMRIGAVLLNLQAFDREGDPIKYLIQNGDPQQVFNLSQSSGLLVLGKALDRESTDRYILIVTASDGRPDGTSTATVNIVVTDVNDNGPVFDMFLPRNLSVQEEEANAFVGQVKASDADAGVNGQVHYSLANFKNLFRITSNGSIYTAVKLNREVRDYYELIVEATDGAADPRRSTLTLAIKVLDIDDNSPVFTNASYTVSVPENLPPGTVFLQLEAKDVDLGADVNYRIHSEEVQQYFALDKHTGELSLRKSLDYESFSDTEATFTFLVEAFDSKGTMPPGLATVTVRVKDMNDYSPVFSQKLYRGMVAPDAVKGTVITTVSAEDQDPPGTPASLVRYKVDVVQFPYSASIFDVEENSGRVVTRVNLNEEPSTVFKLVVIAYDDGDPVKFNTTTVEITVLQPSVIPRFTQDEYRPPPVSEGAPKGTVVAVVTAAALNQTVVYSIVSGNEEDVFAINNRTGVISVKKALDYERVQSYELRVQADSLQVVRSNLRVPSKSNTAKVFIEVQDENDHMPVFTKKLYIGGVSEDARMFSSVLKVKADDKDTGNYSAMQYRLIIPPIKDGKEGFVIEAYTGLIKTAMLFKNMRRSYFKFQVIATDNYGKGLSSKADVLVSVVNQLDMQVIVSNVPPTLVEQNKDQLIGVLERYIQDQIPGATVVVESIGARRFGDGYSEEDYTKSDLMVYAIDPQTNRAIMRNELFKFLDGKLLDINKDFQPYLGQGGRILEIRTPDVVANVKKQAQAVGYTEGALLALAVIIILCCMPAILIVMCFSFPRALQRRQAECAKTARIQMALPAGKPSGAAANNLYEELGDSTILFLLYHFQQSRGKKSVLEEGDRQRVISSFASRAIEAHKQSNINGSLNNNLPKSSSNITFLSDENPLTTRNPLYVEGLTQSPVAAGFLRRRNDTLDTLSPSRLVLREASLGGSHRAWTVPTHLTRRHTAGSLGRPVILDPIQWQQQRLTAKEDGAENQDSSVDISSPLFQKISGPKMTVKEKARQFEALQEMKQVRSPEVKPARSPTHSSSVPEGENVPEQSPKSVVASPRLRSSPLSSPTPCAERVEVEVAVVPSVIVTHHDSPEEHSPPPTRKPTPPSSRIKKPLCQTFLAPQTKEAVASIPDPPKIPPPPPPQLPPPLPPPPPSPPLLPPHPLPPPAISLPSSSSSSPSPLSTQLLSPAKHPKSPAKQPAVPSPAAVPEPPPRRELKGILKNIQNLAAIEKSVANMYSQIDKNHMLPKPIPKLKPAPTPELPTPEAAAEHNQQNGNLSCVVEELEKRFPSQSTAL</sequence>
<dbReference type="PROSITE" id="PS00232">
    <property type="entry name" value="CADHERIN_1"/>
    <property type="match status" value="4"/>
</dbReference>
<dbReference type="Proteomes" id="UP000580879">
    <property type="component" value="Unassembled WGS sequence"/>
</dbReference>
<feature type="domain" description="Cadherin" evidence="15">
    <location>
        <begin position="875"/>
        <end position="983"/>
    </location>
</feature>
<dbReference type="GO" id="GO:0016477">
    <property type="term" value="P:cell migration"/>
    <property type="evidence" value="ECO:0007669"/>
    <property type="project" value="TreeGrafter"/>
</dbReference>
<keyword evidence="9 14" id="KW-0472">Membrane</keyword>
<comment type="caution">
    <text evidence="16">The sequence shown here is derived from an EMBL/GenBank/DDBJ whole genome shotgun (WGS) entry which is preliminary data.</text>
</comment>
<dbReference type="GO" id="GO:0005509">
    <property type="term" value="F:calcium ion binding"/>
    <property type="evidence" value="ECO:0007669"/>
    <property type="project" value="UniProtKB-UniRule"/>
</dbReference>
<feature type="domain" description="Cadherin" evidence="15">
    <location>
        <begin position="1093"/>
        <end position="1207"/>
    </location>
</feature>
<proteinExistence type="predicted"/>
<dbReference type="GO" id="GO:0007156">
    <property type="term" value="P:homophilic cell adhesion via plasma membrane adhesion molecules"/>
    <property type="evidence" value="ECO:0007669"/>
    <property type="project" value="InterPro"/>
</dbReference>
<feature type="region of interest" description="Disordered" evidence="13">
    <location>
        <begin position="1809"/>
        <end position="1835"/>
    </location>
</feature>
<dbReference type="PROSITE" id="PS50268">
    <property type="entry name" value="CADHERIN_2"/>
    <property type="match status" value="10"/>
</dbReference>
<dbReference type="GO" id="GO:0007605">
    <property type="term" value="P:sensory perception of sound"/>
    <property type="evidence" value="ECO:0007669"/>
    <property type="project" value="InterPro"/>
</dbReference>
<feature type="compositionally biased region" description="Pro residues" evidence="13">
    <location>
        <begin position="1764"/>
        <end position="1773"/>
    </location>
</feature>
<accession>A0A7K6QD28</accession>
<dbReference type="SUPFAM" id="SSF49313">
    <property type="entry name" value="Cadherin-like"/>
    <property type="match status" value="10"/>
</dbReference>
<feature type="domain" description="Cadherin" evidence="15">
    <location>
        <begin position="96"/>
        <end position="213"/>
    </location>
</feature>
<evidence type="ECO:0000256" key="8">
    <source>
        <dbReference type="ARBA" id="ARBA00022989"/>
    </source>
</evidence>
<feature type="domain" description="Cadherin" evidence="15">
    <location>
        <begin position="667"/>
        <end position="767"/>
    </location>
</feature>
<keyword evidence="2" id="KW-1003">Cell membrane</keyword>
<keyword evidence="5" id="KW-0677">Repeat</keyword>
<dbReference type="EMBL" id="VZRZ01000987">
    <property type="protein sequence ID" value="NWW70855.1"/>
    <property type="molecule type" value="Genomic_DNA"/>
</dbReference>
<feature type="region of interest" description="Disordered" evidence="13">
    <location>
        <begin position="1581"/>
        <end position="1781"/>
    </location>
</feature>
<dbReference type="GO" id="GO:0050957">
    <property type="term" value="P:equilibrioception"/>
    <property type="evidence" value="ECO:0007669"/>
    <property type="project" value="UniProtKB-ARBA"/>
</dbReference>
<feature type="non-terminal residue" evidence="16">
    <location>
        <position position="1858"/>
    </location>
</feature>
<name>A0A7K6QD28_9PASS</name>
<dbReference type="FunFam" id="2.60.40.3430:FF:000001">
    <property type="entry name" value="protocadherin-15 isoform X1"/>
    <property type="match status" value="1"/>
</dbReference>
<feature type="compositionally biased region" description="Low complexity" evidence="13">
    <location>
        <begin position="1732"/>
        <end position="1751"/>
    </location>
</feature>
<dbReference type="PRINTS" id="PR00205">
    <property type="entry name" value="CADHERIN"/>
</dbReference>
<dbReference type="FunFam" id="2.60.40.60:FF:000049">
    <property type="entry name" value="protocadherin-15 isoform X1"/>
    <property type="match status" value="1"/>
</dbReference>
<feature type="domain" description="Cadherin" evidence="15">
    <location>
        <begin position="993"/>
        <end position="1092"/>
    </location>
</feature>
<evidence type="ECO:0000256" key="1">
    <source>
        <dbReference type="ARBA" id="ARBA00004251"/>
    </source>
</evidence>
<dbReference type="GO" id="GO:0032420">
    <property type="term" value="C:stereocilium"/>
    <property type="evidence" value="ECO:0007669"/>
    <property type="project" value="InterPro"/>
</dbReference>
<reference evidence="16 17" key="1">
    <citation type="submission" date="2019-09" db="EMBL/GenBank/DDBJ databases">
        <title>Bird 10,000 Genomes (B10K) Project - Family phase.</title>
        <authorList>
            <person name="Zhang G."/>
        </authorList>
    </citation>
    <scope>NUCLEOTIDE SEQUENCE [LARGE SCALE GENOMIC DNA]</scope>
    <source>
        <strain evidence="16">B10K-DU-029-53</strain>
    </source>
</reference>
<evidence type="ECO:0000256" key="11">
    <source>
        <dbReference type="ARBA" id="ARBA00072302"/>
    </source>
</evidence>
<dbReference type="PANTHER" id="PTHR24027">
    <property type="entry name" value="CADHERIN-23"/>
    <property type="match status" value="1"/>
</dbReference>
<evidence type="ECO:0000256" key="14">
    <source>
        <dbReference type="SAM" id="Phobius"/>
    </source>
</evidence>
<feature type="compositionally biased region" description="Basic and acidic residues" evidence="13">
    <location>
        <begin position="1650"/>
        <end position="1659"/>
    </location>
</feature>
<evidence type="ECO:0000256" key="3">
    <source>
        <dbReference type="ARBA" id="ARBA00022692"/>
    </source>
</evidence>
<evidence type="ECO:0000313" key="17">
    <source>
        <dbReference type="Proteomes" id="UP000580879"/>
    </source>
</evidence>
<dbReference type="FunFam" id="2.60.40.60:FF:000055">
    <property type="entry name" value="protocadherin-15 isoform X1"/>
    <property type="match status" value="1"/>
</dbReference>
<dbReference type="InterPro" id="IPR002126">
    <property type="entry name" value="Cadherin-like_dom"/>
</dbReference>
<evidence type="ECO:0000256" key="9">
    <source>
        <dbReference type="ARBA" id="ARBA00023136"/>
    </source>
</evidence>
<dbReference type="FunFam" id="2.60.40.60:FF:000070">
    <property type="entry name" value="protocadherin-15 isoform X1"/>
    <property type="match status" value="1"/>
</dbReference>
<feature type="compositionally biased region" description="Pro residues" evidence="13">
    <location>
        <begin position="1811"/>
        <end position="1825"/>
    </location>
</feature>
<evidence type="ECO:0000256" key="10">
    <source>
        <dbReference type="ARBA" id="ARBA00023157"/>
    </source>
</evidence>